<name>A0A1H7IAC8_RUMAL</name>
<dbReference type="Proteomes" id="UP000186015">
    <property type="component" value="Unassembled WGS sequence"/>
</dbReference>
<dbReference type="EMBL" id="FOAT01000003">
    <property type="protein sequence ID" value="SEK57535.1"/>
    <property type="molecule type" value="Genomic_DNA"/>
</dbReference>
<dbReference type="RefSeq" id="WP_170844253.1">
    <property type="nucleotide sequence ID" value="NZ_FOAT01000003.1"/>
</dbReference>
<proteinExistence type="predicted"/>
<dbReference type="AlphaFoldDB" id="A0A1H7IAC8"/>
<sequence>MNIKKLLNKVFVKENVKAEGIFSDFNYDYVGFDSCNKTNKINHSKKITGKNTKKI</sequence>
<reference evidence="1 2" key="1">
    <citation type="submission" date="2016-10" db="EMBL/GenBank/DDBJ databases">
        <authorList>
            <person name="de Groot N.N."/>
        </authorList>
    </citation>
    <scope>NUCLEOTIDE SEQUENCE [LARGE SCALE GENOMIC DNA]</scope>
    <source>
        <strain evidence="1 2">KH2T6</strain>
    </source>
</reference>
<evidence type="ECO:0000313" key="1">
    <source>
        <dbReference type="EMBL" id="SEK57535.1"/>
    </source>
</evidence>
<evidence type="ECO:0000313" key="2">
    <source>
        <dbReference type="Proteomes" id="UP000186015"/>
    </source>
</evidence>
<organism evidence="1 2">
    <name type="scientific">Ruminococcus albus</name>
    <dbReference type="NCBI Taxonomy" id="1264"/>
    <lineage>
        <taxon>Bacteria</taxon>
        <taxon>Bacillati</taxon>
        <taxon>Bacillota</taxon>
        <taxon>Clostridia</taxon>
        <taxon>Eubacteriales</taxon>
        <taxon>Oscillospiraceae</taxon>
        <taxon>Ruminococcus</taxon>
    </lineage>
</organism>
<protein>
    <submittedName>
        <fullName evidence="1">Uncharacterized protein</fullName>
    </submittedName>
</protein>
<gene>
    <name evidence="1" type="ORF">SAMN05216469_103245</name>
</gene>
<accession>A0A1H7IAC8</accession>